<name>A0A657LZR4_9HYPH</name>
<evidence type="ECO:0000259" key="8">
    <source>
        <dbReference type="Pfam" id="PF17042"/>
    </source>
</evidence>
<dbReference type="GO" id="GO:0005524">
    <property type="term" value="F:ATP binding"/>
    <property type="evidence" value="ECO:0007669"/>
    <property type="project" value="UniProtKB-KW"/>
</dbReference>
<feature type="domain" description="Four-carbon acid sugar kinase N-terminal" evidence="7">
    <location>
        <begin position="6"/>
        <end position="166"/>
    </location>
</feature>
<dbReference type="EMBL" id="LSRP01000002">
    <property type="protein sequence ID" value="OJG01025.1"/>
    <property type="molecule type" value="Genomic_DNA"/>
</dbReference>
<evidence type="ECO:0000313" key="9">
    <source>
        <dbReference type="EMBL" id="OJG01025.1"/>
    </source>
</evidence>
<protein>
    <recommendedName>
        <fullName evidence="11">Hrp-dependent type III effector protein</fullName>
    </recommendedName>
</protein>
<dbReference type="InterPro" id="IPR031475">
    <property type="entry name" value="NBD_C"/>
</dbReference>
<evidence type="ECO:0008006" key="11">
    <source>
        <dbReference type="Google" id="ProtNLM"/>
    </source>
</evidence>
<dbReference type="Gene3D" id="3.40.980.20">
    <property type="entry name" value="Four-carbon acid sugar kinase, nucleotide binding domain"/>
    <property type="match status" value="1"/>
</dbReference>
<evidence type="ECO:0000259" key="7">
    <source>
        <dbReference type="Pfam" id="PF07005"/>
    </source>
</evidence>
<keyword evidence="4" id="KW-0418">Kinase</keyword>
<dbReference type="InterPro" id="IPR042213">
    <property type="entry name" value="NBD_C_sf"/>
</dbReference>
<accession>A0A657LZR4</accession>
<dbReference type="Pfam" id="PF17042">
    <property type="entry name" value="NBD_C"/>
    <property type="match status" value="1"/>
</dbReference>
<dbReference type="InterPro" id="IPR037051">
    <property type="entry name" value="4-carb_acid_sugar_kinase_N_sf"/>
</dbReference>
<dbReference type="RefSeq" id="WP_071831121.1">
    <property type="nucleotide sequence ID" value="NZ_LSRP01000002.1"/>
</dbReference>
<dbReference type="SUPFAM" id="SSF142764">
    <property type="entry name" value="YgbK-like"/>
    <property type="match status" value="1"/>
</dbReference>
<sequence>MTLLAVIIADDLTGALDTSTPFVEAGLTVAVAIEPGVLAPALALEPDILAVNTASRGLSSKAAVDQIALVLAGLGPALPDILFKKIDSRLKGNVAAESLALARISGRHTIVVAPAIPDQQRFTIGGAVSGRGVEAPLPIRALFGQTDMALDIIDATDDADLDRTVSGIHSPQTVLVGARGLGSALARSLARSLPLSGSRAGQRTAPANVCFAPMAETLFAFGSRDPITAAQIDRLQQGCYLDKVLDAPAGSVLQMHSPTLPAVIRCTGEMSDRPDRVVSLFAEGISQMVGATRPDMLMMGGGDTALAILQALGAKVLMPCGEIEAGMPWFQIGLQDGRSLVCAVKSGSFGNADSLLKLIPENLLKQIGAGKPARDNTCGEKHDA</sequence>
<keyword evidence="6" id="KW-0119">Carbohydrate metabolism</keyword>
<keyword evidence="3" id="KW-0547">Nucleotide-binding</keyword>
<evidence type="ECO:0000256" key="6">
    <source>
        <dbReference type="ARBA" id="ARBA00023277"/>
    </source>
</evidence>
<comment type="similarity">
    <text evidence="1">Belongs to the four-carbon acid sugar kinase family.</text>
</comment>
<evidence type="ECO:0000256" key="3">
    <source>
        <dbReference type="ARBA" id="ARBA00022741"/>
    </source>
</evidence>
<dbReference type="OrthoDB" id="9778478at2"/>
<reference evidence="9 10" key="1">
    <citation type="submission" date="2016-02" db="EMBL/GenBank/DDBJ databases">
        <title>Genome sequencing of a beta-galactosidase producing bacteria Rhizobium sp. 59.</title>
        <authorList>
            <person name="Wang D."/>
            <person name="Kot W."/>
            <person name="Qin Y."/>
            <person name="Hansen L."/>
            <person name="Naqvi K."/>
            <person name="Rensing C."/>
        </authorList>
    </citation>
    <scope>NUCLEOTIDE SEQUENCE [LARGE SCALE GENOMIC DNA]</scope>
    <source>
        <strain evidence="9 10">59</strain>
    </source>
</reference>
<organism evidence="9 10">
    <name type="scientific">Pararhizobium antarcticum</name>
    <dbReference type="NCBI Taxonomy" id="1798805"/>
    <lineage>
        <taxon>Bacteria</taxon>
        <taxon>Pseudomonadati</taxon>
        <taxon>Pseudomonadota</taxon>
        <taxon>Alphaproteobacteria</taxon>
        <taxon>Hyphomicrobiales</taxon>
        <taxon>Rhizobiaceae</taxon>
        <taxon>Rhizobium/Agrobacterium group</taxon>
        <taxon>Pararhizobium</taxon>
    </lineage>
</organism>
<dbReference type="AlphaFoldDB" id="A0A657LZR4"/>
<dbReference type="Proteomes" id="UP000182661">
    <property type="component" value="Unassembled WGS sequence"/>
</dbReference>
<keyword evidence="10" id="KW-1185">Reference proteome</keyword>
<dbReference type="GO" id="GO:0016301">
    <property type="term" value="F:kinase activity"/>
    <property type="evidence" value="ECO:0007669"/>
    <property type="project" value="UniProtKB-KW"/>
</dbReference>
<evidence type="ECO:0000256" key="1">
    <source>
        <dbReference type="ARBA" id="ARBA00005715"/>
    </source>
</evidence>
<evidence type="ECO:0000313" key="10">
    <source>
        <dbReference type="Proteomes" id="UP000182661"/>
    </source>
</evidence>
<proteinExistence type="inferred from homology"/>
<evidence type="ECO:0000256" key="5">
    <source>
        <dbReference type="ARBA" id="ARBA00022840"/>
    </source>
</evidence>
<feature type="domain" description="Four-carbon acid sugar kinase nucleotide binding" evidence="8">
    <location>
        <begin position="270"/>
        <end position="355"/>
    </location>
</feature>
<evidence type="ECO:0000256" key="4">
    <source>
        <dbReference type="ARBA" id="ARBA00022777"/>
    </source>
</evidence>
<dbReference type="InterPro" id="IPR010737">
    <property type="entry name" value="4-carb_acid_sugar_kinase_N"/>
</dbReference>
<keyword evidence="2" id="KW-0808">Transferase</keyword>
<keyword evidence="5" id="KW-0067">ATP-binding</keyword>
<comment type="caution">
    <text evidence="9">The sequence shown here is derived from an EMBL/GenBank/DDBJ whole genome shotgun (WGS) entry which is preliminary data.</text>
</comment>
<evidence type="ECO:0000256" key="2">
    <source>
        <dbReference type="ARBA" id="ARBA00022679"/>
    </source>
</evidence>
<gene>
    <name evidence="9" type="ORF">AX760_09355</name>
</gene>
<dbReference type="Gene3D" id="3.40.50.10840">
    <property type="entry name" value="Putative sugar-binding, N-terminal domain"/>
    <property type="match status" value="1"/>
</dbReference>
<dbReference type="Pfam" id="PF07005">
    <property type="entry name" value="SBD_N"/>
    <property type="match status" value="1"/>
</dbReference>